<feature type="compositionally biased region" description="Polar residues" evidence="1">
    <location>
        <begin position="831"/>
        <end position="854"/>
    </location>
</feature>
<reference evidence="3 4" key="1">
    <citation type="submission" date="2019-06" db="EMBL/GenBank/DDBJ databases">
        <title>A chromosomal-level reference genome of Carpinus fangiana (Coryloideae, Betulaceae).</title>
        <authorList>
            <person name="Yang X."/>
            <person name="Wang Z."/>
            <person name="Zhang L."/>
            <person name="Hao G."/>
            <person name="Liu J."/>
            <person name="Yang Y."/>
        </authorList>
    </citation>
    <scope>NUCLEOTIDE SEQUENCE [LARGE SCALE GENOMIC DNA]</scope>
    <source>
        <strain evidence="3">Cfa_2016G</strain>
        <tissue evidence="3">Leaf</tissue>
    </source>
</reference>
<dbReference type="OrthoDB" id="79687at2759"/>
<feature type="region of interest" description="Disordered" evidence="1">
    <location>
        <begin position="776"/>
        <end position="811"/>
    </location>
</feature>
<feature type="compositionally biased region" description="Polar residues" evidence="1">
    <location>
        <begin position="801"/>
        <end position="811"/>
    </location>
</feature>
<dbReference type="InterPro" id="IPR011009">
    <property type="entry name" value="Kinase-like_dom_sf"/>
</dbReference>
<accession>A0A5N6QXH5</accession>
<name>A0A5N6QXH5_9ROSI</name>
<dbReference type="Pfam" id="PF00069">
    <property type="entry name" value="Pkinase"/>
    <property type="match status" value="1"/>
</dbReference>
<gene>
    <name evidence="3" type="ORF">FH972_008063</name>
</gene>
<dbReference type="InterPro" id="IPR051177">
    <property type="entry name" value="CIK-Related_Protein"/>
</dbReference>
<feature type="domain" description="Protein kinase" evidence="2">
    <location>
        <begin position="39"/>
        <end position="330"/>
    </location>
</feature>
<feature type="region of interest" description="Disordered" evidence="1">
    <location>
        <begin position="682"/>
        <end position="747"/>
    </location>
</feature>
<feature type="compositionally biased region" description="Polar residues" evidence="1">
    <location>
        <begin position="691"/>
        <end position="715"/>
    </location>
</feature>
<organism evidence="3 4">
    <name type="scientific">Carpinus fangiana</name>
    <dbReference type="NCBI Taxonomy" id="176857"/>
    <lineage>
        <taxon>Eukaryota</taxon>
        <taxon>Viridiplantae</taxon>
        <taxon>Streptophyta</taxon>
        <taxon>Embryophyta</taxon>
        <taxon>Tracheophyta</taxon>
        <taxon>Spermatophyta</taxon>
        <taxon>Magnoliopsida</taxon>
        <taxon>eudicotyledons</taxon>
        <taxon>Gunneridae</taxon>
        <taxon>Pentapetalae</taxon>
        <taxon>rosids</taxon>
        <taxon>fabids</taxon>
        <taxon>Fagales</taxon>
        <taxon>Betulaceae</taxon>
        <taxon>Carpinus</taxon>
    </lineage>
</organism>
<feature type="region of interest" description="Disordered" evidence="1">
    <location>
        <begin position="928"/>
        <end position="982"/>
    </location>
</feature>
<evidence type="ECO:0000259" key="2">
    <source>
        <dbReference type="PROSITE" id="PS50011"/>
    </source>
</evidence>
<feature type="region of interest" description="Disordered" evidence="1">
    <location>
        <begin position="824"/>
        <end position="859"/>
    </location>
</feature>
<sequence>MSLNMKTLTQALAKTAAVIEKTVQTTVQDVTGPKPLQDYDLLDQIGSAGPGLAWRLYSAKARDSTRPQQYPSVCVWVLDKKALSEVRARMGLSKAAEDGFFDLVRADAGRLVRLRHPGVLHVVQALDESKNAMAMVTEPLFASVANALGNVENVLKVPKELKGMEMGLLEVKHGLLQMAESLDFLHNNARLIHRAISPENVLITSSGAWKLGGFGFAISTDQTSGDMANVQAFHYAEYDVEDSVLPLQPSLNYTAPELVRSKASSAGRSSDIFSFGCLAYHLIARKPLFDCHNNVKMAATPKALLFGRQKVQADVLSRPSVMDFTGSPFFRNDTRLRALRFLDHMLVLPPLCAELRNLVMQPMILPMVLTIAESQDKNDFELSTLPALVPVLSTAAGETLLLIVKHADLIINKSSQEHLISHVLPMIVRAYDDNDARIQEEVLKKSVSLAKQLDPQMCRIRMQETYLSIVNVLAEQIHLRVVPSCKEKFTSAPVQHFPLPSSSDTTGDAVALGPLRTRLLKLDGGGKEMMKSKSSAVVSGKYQASGMGSLGVDSALSTLSPLAKNIASSQKQYSNRLVVRVNALLCLGDLVTTLDKHAVLEILQTIQRCTAVDRSAPTLMCTLGVANSILKQYGVEFVAEHVLPLLMPLLTAQQLNVQQFAKYMLFVKDILRKIEEKRGVTVTDSEVKPSPSVNGLTSQAPSKISGTVKSTTKSSPAWDEDWGPSTKGTATSLQNSRNNISSTHPDLGFQPIQVNSLQSQFLTTPAVSSQQTALSCPPVDIEWPPRASTEVTPQLGDSEKQLNTGASSTSSFDDIFADWPPRSTGLVSGAKPSNNGTIGQPTSKNGSYPISSTPNSMSFQMNSNNSWAFDTLSSVEPVRQNQANVTQTAGSLGSGGLIAQNSIGFLKQSQGIPASSTYTDKKSTDLGSIFASSKNEPSAPRLAPPPSTAVGRGRGRGRAVSSASRASHAKSQTEQPPLLDLL</sequence>
<dbReference type="InterPro" id="IPR000719">
    <property type="entry name" value="Prot_kinase_dom"/>
</dbReference>
<dbReference type="InterPro" id="IPR011989">
    <property type="entry name" value="ARM-like"/>
</dbReference>
<evidence type="ECO:0000313" key="4">
    <source>
        <dbReference type="Proteomes" id="UP000327013"/>
    </source>
</evidence>
<protein>
    <recommendedName>
        <fullName evidence="2">Protein kinase domain-containing protein</fullName>
    </recommendedName>
</protein>
<dbReference type="PANTHER" id="PTHR12984">
    <property type="entry name" value="SCY1-RELATED S/T PROTEIN KINASE-LIKE"/>
    <property type="match status" value="1"/>
</dbReference>
<keyword evidence="4" id="KW-1185">Reference proteome</keyword>
<evidence type="ECO:0000256" key="1">
    <source>
        <dbReference type="SAM" id="MobiDB-lite"/>
    </source>
</evidence>
<feature type="compositionally biased region" description="Polar residues" evidence="1">
    <location>
        <begin position="726"/>
        <end position="744"/>
    </location>
</feature>
<dbReference type="PROSITE" id="PS50011">
    <property type="entry name" value="PROTEIN_KINASE_DOM"/>
    <property type="match status" value="1"/>
</dbReference>
<dbReference type="SUPFAM" id="SSF56112">
    <property type="entry name" value="Protein kinase-like (PK-like)"/>
    <property type="match status" value="1"/>
</dbReference>
<dbReference type="EMBL" id="CM017323">
    <property type="protein sequence ID" value="KAE8022247.1"/>
    <property type="molecule type" value="Genomic_DNA"/>
</dbReference>
<dbReference type="SMART" id="SM00220">
    <property type="entry name" value="S_TKc"/>
    <property type="match status" value="1"/>
</dbReference>
<proteinExistence type="predicted"/>
<dbReference type="InterPro" id="IPR016024">
    <property type="entry name" value="ARM-type_fold"/>
</dbReference>
<dbReference type="GO" id="GO:0004672">
    <property type="term" value="F:protein kinase activity"/>
    <property type="evidence" value="ECO:0007669"/>
    <property type="project" value="InterPro"/>
</dbReference>
<dbReference type="AlphaFoldDB" id="A0A5N6QXH5"/>
<dbReference type="Gene3D" id="1.10.510.10">
    <property type="entry name" value="Transferase(Phosphotransferase) domain 1"/>
    <property type="match status" value="1"/>
</dbReference>
<dbReference type="SUPFAM" id="SSF48371">
    <property type="entry name" value="ARM repeat"/>
    <property type="match status" value="1"/>
</dbReference>
<dbReference type="Gene3D" id="1.25.10.10">
    <property type="entry name" value="Leucine-rich Repeat Variant"/>
    <property type="match status" value="1"/>
</dbReference>
<evidence type="ECO:0000313" key="3">
    <source>
        <dbReference type="EMBL" id="KAE8022247.1"/>
    </source>
</evidence>
<dbReference type="CDD" id="cd14011">
    <property type="entry name" value="PK_SCY1_like"/>
    <property type="match status" value="1"/>
</dbReference>
<dbReference type="GO" id="GO:0005524">
    <property type="term" value="F:ATP binding"/>
    <property type="evidence" value="ECO:0007669"/>
    <property type="project" value="InterPro"/>
</dbReference>
<dbReference type="Proteomes" id="UP000327013">
    <property type="component" value="Chromosome 3"/>
</dbReference>
<dbReference type="Gene3D" id="3.30.200.20">
    <property type="entry name" value="Phosphorylase Kinase, domain 1"/>
    <property type="match status" value="1"/>
</dbReference>
<dbReference type="PANTHER" id="PTHR12984:SF6">
    <property type="entry name" value="SCY1-LIKE PROTEIN 2"/>
    <property type="match status" value="1"/>
</dbReference>